<organism evidence="1">
    <name type="scientific">bioreactor metagenome</name>
    <dbReference type="NCBI Taxonomy" id="1076179"/>
    <lineage>
        <taxon>unclassified sequences</taxon>
        <taxon>metagenomes</taxon>
        <taxon>ecological metagenomes</taxon>
    </lineage>
</organism>
<gene>
    <name evidence="1" type="ORF">SDC9_98034</name>
</gene>
<dbReference type="EMBL" id="VSSQ01013344">
    <property type="protein sequence ID" value="MPM51286.1"/>
    <property type="molecule type" value="Genomic_DNA"/>
</dbReference>
<dbReference type="AlphaFoldDB" id="A0A645AEA2"/>
<reference evidence="1" key="1">
    <citation type="submission" date="2019-08" db="EMBL/GenBank/DDBJ databases">
        <authorList>
            <person name="Kucharzyk K."/>
            <person name="Murdoch R.W."/>
            <person name="Higgins S."/>
            <person name="Loffler F."/>
        </authorList>
    </citation>
    <scope>NUCLEOTIDE SEQUENCE</scope>
</reference>
<proteinExistence type="predicted"/>
<comment type="caution">
    <text evidence="1">The sequence shown here is derived from an EMBL/GenBank/DDBJ whole genome shotgun (WGS) entry which is preliminary data.</text>
</comment>
<evidence type="ECO:0000313" key="1">
    <source>
        <dbReference type="EMBL" id="MPM51286.1"/>
    </source>
</evidence>
<protein>
    <submittedName>
        <fullName evidence="1">Uncharacterized protein</fullName>
    </submittedName>
</protein>
<name>A0A645AEA2_9ZZZZ</name>
<accession>A0A645AEA2</accession>
<sequence>MYIGTPIFNYHKKIIAEFEAQGYSVDFYNDRPSESSFVKGMIKIKKSLLNSLIQKYFDKIMSEIKDETYDLVFIVNCKVFTPEMIKQMRDRQKSARFVLYMWDSLTLYPNSKELIPIFDTSYSFDSQDSEKIEGLKFLPLFYCKEYEEVGRADVKEREYDIVSVCTAHPNRYKIMHELFPKLESKSIRIFSYMFLNKLQYLYNKVFVPEFKAAKSSEFRFKALSEQEVLEALKKSNTVFDMQHNKQSGLTMRTIETLGAKRKMITTNMSIRNYDFFNENNIFVMDDDNLDKIEQFIKNEYEPIGEVIYKKYSLHSWIETIINEAENNYFR</sequence>